<dbReference type="PANTHER" id="PTHR42855">
    <property type="entry name" value="ABC TRANSPORTER ATP-BINDING SUBUNIT"/>
    <property type="match status" value="1"/>
</dbReference>
<dbReference type="InterPro" id="IPR051309">
    <property type="entry name" value="ABCF_ATPase"/>
</dbReference>
<proteinExistence type="predicted"/>
<name>A0ABN5X198_9GAMM</name>
<dbReference type="InterPro" id="IPR003439">
    <property type="entry name" value="ABC_transporter-like_ATP-bd"/>
</dbReference>
<feature type="compositionally biased region" description="Basic and acidic residues" evidence="1">
    <location>
        <begin position="142"/>
        <end position="151"/>
    </location>
</feature>
<dbReference type="Proteomes" id="UP000289555">
    <property type="component" value="Chromosome"/>
</dbReference>
<gene>
    <name evidence="3" type="ORF">HORIV_42830</name>
</gene>
<dbReference type="Pfam" id="PF00005">
    <property type="entry name" value="ABC_tran"/>
    <property type="match status" value="1"/>
</dbReference>
<organism evidence="3 4">
    <name type="scientific">Vreelandella olivaria</name>
    <dbReference type="NCBI Taxonomy" id="390919"/>
    <lineage>
        <taxon>Bacteria</taxon>
        <taxon>Pseudomonadati</taxon>
        <taxon>Pseudomonadota</taxon>
        <taxon>Gammaproteobacteria</taxon>
        <taxon>Oceanospirillales</taxon>
        <taxon>Halomonadaceae</taxon>
        <taxon>Vreelandella</taxon>
    </lineage>
</organism>
<feature type="compositionally biased region" description="Basic residues" evidence="1">
    <location>
        <begin position="130"/>
        <end position="140"/>
    </location>
</feature>
<sequence length="151" mass="17032">MSYLQDFLFTPERVRQPVKALSGGESNRLLLAKLFTQPANVLVLDEPTNDLDMETLELLEELLLDFDGTLLLVSHDRTFMDNVVTSMLAFEGDGVVREYVGAIPTGFAKAASYRPHPGKGRRVSVPSLLRKRRKGRRSTRRSGQEERQTLL</sequence>
<evidence type="ECO:0000313" key="4">
    <source>
        <dbReference type="Proteomes" id="UP000289555"/>
    </source>
</evidence>
<dbReference type="PANTHER" id="PTHR42855:SF1">
    <property type="entry name" value="ABC TRANSPORTER DOMAIN-CONTAINING PROTEIN"/>
    <property type="match status" value="1"/>
</dbReference>
<dbReference type="SUPFAM" id="SSF52540">
    <property type="entry name" value="P-loop containing nucleoside triphosphate hydrolases"/>
    <property type="match status" value="1"/>
</dbReference>
<evidence type="ECO:0000256" key="1">
    <source>
        <dbReference type="SAM" id="MobiDB-lite"/>
    </source>
</evidence>
<evidence type="ECO:0000259" key="2">
    <source>
        <dbReference type="Pfam" id="PF00005"/>
    </source>
</evidence>
<keyword evidence="4" id="KW-1185">Reference proteome</keyword>
<protein>
    <recommendedName>
        <fullName evidence="2">ABC transporter domain-containing protein</fullName>
    </recommendedName>
</protein>
<feature type="domain" description="ABC transporter" evidence="2">
    <location>
        <begin position="9"/>
        <end position="49"/>
    </location>
</feature>
<accession>A0ABN5X198</accession>
<evidence type="ECO:0000313" key="3">
    <source>
        <dbReference type="EMBL" id="BBI51862.1"/>
    </source>
</evidence>
<reference evidence="4" key="1">
    <citation type="journal article" date="2019" name="Microbiol. Resour. Announc.">
        <title>Complete Genome Sequence of Halomonas olivaria, a Moderately Halophilic Bacterium Isolated from Olive Processing Effluents, Obtained by Nanopore Sequencing.</title>
        <authorList>
            <person name="Nagata S."/>
            <person name="Ii K.M."/>
            <person name="Tsukimi T."/>
            <person name="Miura M.C."/>
            <person name="Galipon J."/>
            <person name="Arakawa K."/>
        </authorList>
    </citation>
    <scope>NUCLEOTIDE SEQUENCE [LARGE SCALE GENOMIC DNA]</scope>
    <source>
        <strain evidence="4">TYRC17</strain>
    </source>
</reference>
<dbReference type="InterPro" id="IPR027417">
    <property type="entry name" value="P-loop_NTPase"/>
</dbReference>
<dbReference type="EMBL" id="AP019416">
    <property type="protein sequence ID" value="BBI51862.1"/>
    <property type="molecule type" value="Genomic_DNA"/>
</dbReference>
<dbReference type="Gene3D" id="3.40.50.300">
    <property type="entry name" value="P-loop containing nucleotide triphosphate hydrolases"/>
    <property type="match status" value="1"/>
</dbReference>
<feature type="region of interest" description="Disordered" evidence="1">
    <location>
        <begin position="130"/>
        <end position="151"/>
    </location>
</feature>